<comment type="similarity">
    <text evidence="3">Belongs to the multicopper oxidase family.</text>
</comment>
<dbReference type="CDD" id="cd11020">
    <property type="entry name" value="CuRO_1_CuNIR"/>
    <property type="match status" value="1"/>
</dbReference>
<dbReference type="FunFam" id="2.60.40.420:FF:000093">
    <property type="entry name" value="Copper-containing nitrite reductase"/>
    <property type="match status" value="1"/>
</dbReference>
<feature type="binding site" description="type 1 copper site" evidence="12">
    <location>
        <position position="168"/>
    </location>
    <ligand>
        <name>Cu cation</name>
        <dbReference type="ChEBI" id="CHEBI:23378"/>
        <label>1</label>
    </ligand>
</feature>
<evidence type="ECO:0000256" key="5">
    <source>
        <dbReference type="ARBA" id="ARBA00011882"/>
    </source>
</evidence>
<dbReference type="Proteomes" id="UP000197025">
    <property type="component" value="Unassembled WGS sequence"/>
</dbReference>
<dbReference type="EC" id="1.7.2.1" evidence="5"/>
<dbReference type="NCBIfam" id="TIGR02376">
    <property type="entry name" value="Cu_nitrite_red"/>
    <property type="match status" value="1"/>
</dbReference>
<feature type="binding site" description="type 1 copper site" evidence="12">
    <location>
        <position position="182"/>
    </location>
    <ligand>
        <name>Cu cation</name>
        <dbReference type="ChEBI" id="CHEBI:23378"/>
        <label>1</label>
    </ligand>
</feature>
<feature type="signal peptide" evidence="14">
    <location>
        <begin position="1"/>
        <end position="23"/>
    </location>
</feature>
<dbReference type="InterPro" id="IPR011707">
    <property type="entry name" value="Cu-oxidase-like_N"/>
</dbReference>
<evidence type="ECO:0000313" key="17">
    <source>
        <dbReference type="Proteomes" id="UP000197025"/>
    </source>
</evidence>
<dbReference type="PRINTS" id="PR00695">
    <property type="entry name" value="CUNO2RDTASE"/>
</dbReference>
<dbReference type="InParanoid" id="A0A212Q1K7"/>
<dbReference type="Gene3D" id="2.60.40.420">
    <property type="entry name" value="Cupredoxins - blue copper proteins"/>
    <property type="match status" value="2"/>
</dbReference>
<evidence type="ECO:0000256" key="9">
    <source>
        <dbReference type="ARBA" id="ARBA00023002"/>
    </source>
</evidence>
<reference evidence="17" key="1">
    <citation type="submission" date="2017-06" db="EMBL/GenBank/DDBJ databases">
        <authorList>
            <person name="Varghese N."/>
            <person name="Submissions S."/>
        </authorList>
    </citation>
    <scope>NUCLEOTIDE SEQUENCE [LARGE SCALE GENOMIC DNA]</scope>
    <source>
        <strain evidence="17">JAD2</strain>
    </source>
</reference>
<accession>A0A212Q1K7</accession>
<keyword evidence="10 12" id="KW-0186">Copper</keyword>
<feature type="binding site" description="type 1 copper site" evidence="12">
    <location>
        <position position="169"/>
    </location>
    <ligand>
        <name>Cu cation</name>
        <dbReference type="ChEBI" id="CHEBI:23378"/>
        <label>1</label>
    </ligand>
</feature>
<feature type="binding site" description="type 1 copper site" evidence="12">
    <location>
        <position position="177"/>
    </location>
    <ligand>
        <name>Cu cation</name>
        <dbReference type="ChEBI" id="CHEBI:23378"/>
        <label>1</label>
    </ligand>
</feature>
<proteinExistence type="inferred from homology"/>
<comment type="subunit">
    <text evidence="4">Homotrimer.</text>
</comment>
<evidence type="ECO:0000256" key="1">
    <source>
        <dbReference type="ARBA" id="ARBA00001960"/>
    </source>
</evidence>
<dbReference type="AlphaFoldDB" id="A0A212Q1K7"/>
<evidence type="ECO:0000256" key="14">
    <source>
        <dbReference type="SAM" id="SignalP"/>
    </source>
</evidence>
<feature type="region of interest" description="Disordered" evidence="13">
    <location>
        <begin position="26"/>
        <end position="67"/>
    </location>
</feature>
<dbReference type="PANTHER" id="PTHR11709:SF394">
    <property type="entry name" value="FI03373P-RELATED"/>
    <property type="match status" value="1"/>
</dbReference>
<dbReference type="InterPro" id="IPR008972">
    <property type="entry name" value="Cupredoxin"/>
</dbReference>
<organism evidence="16 17">
    <name type="scientific">Thermoflexus hugenholtzii JAD2</name>
    <dbReference type="NCBI Taxonomy" id="877466"/>
    <lineage>
        <taxon>Bacteria</taxon>
        <taxon>Bacillati</taxon>
        <taxon>Chloroflexota</taxon>
        <taxon>Thermoflexia</taxon>
        <taxon>Thermoflexales</taxon>
        <taxon>Thermoflexaceae</taxon>
        <taxon>Thermoflexus</taxon>
    </lineage>
</organism>
<evidence type="ECO:0000256" key="6">
    <source>
        <dbReference type="ARBA" id="ARBA00017290"/>
    </source>
</evidence>
<evidence type="ECO:0000256" key="7">
    <source>
        <dbReference type="ARBA" id="ARBA00022723"/>
    </source>
</evidence>
<feature type="domain" description="Plastocyanin-like" evidence="15">
    <location>
        <begin position="79"/>
        <end position="191"/>
    </location>
</feature>
<dbReference type="GO" id="GO:0050421">
    <property type="term" value="F:nitrite reductase (NO-forming) activity"/>
    <property type="evidence" value="ECO:0007669"/>
    <property type="project" value="UniProtKB-EC"/>
</dbReference>
<evidence type="ECO:0000256" key="10">
    <source>
        <dbReference type="ARBA" id="ARBA00023008"/>
    </source>
</evidence>
<evidence type="ECO:0000256" key="2">
    <source>
        <dbReference type="ARBA" id="ARBA00001973"/>
    </source>
</evidence>
<keyword evidence="14" id="KW-0732">Signal</keyword>
<keyword evidence="8" id="KW-0677">Repeat</keyword>
<comment type="cofactor">
    <cofactor evidence="1 12">
        <name>Cu(+)</name>
        <dbReference type="ChEBI" id="CHEBI:49552"/>
    </cofactor>
</comment>
<dbReference type="PROSITE" id="PS51257">
    <property type="entry name" value="PROKAR_LIPOPROTEIN"/>
    <property type="match status" value="1"/>
</dbReference>
<feature type="binding site" description="type 1 copper site" evidence="12">
    <location>
        <position position="133"/>
    </location>
    <ligand>
        <name>Cu cation</name>
        <dbReference type="ChEBI" id="CHEBI:23378"/>
        <label>1</label>
    </ligand>
</feature>
<evidence type="ECO:0000256" key="8">
    <source>
        <dbReference type="ARBA" id="ARBA00022737"/>
    </source>
</evidence>
<dbReference type="GO" id="GO:0005507">
    <property type="term" value="F:copper ion binding"/>
    <property type="evidence" value="ECO:0007669"/>
    <property type="project" value="InterPro"/>
</dbReference>
<dbReference type="CDD" id="cd04208">
    <property type="entry name" value="CuRO_2_CuNIR"/>
    <property type="match status" value="1"/>
</dbReference>
<evidence type="ECO:0000256" key="4">
    <source>
        <dbReference type="ARBA" id="ARBA00011233"/>
    </source>
</evidence>
<name>A0A212Q1K7_9CHLR</name>
<dbReference type="InterPro" id="IPR045087">
    <property type="entry name" value="Cu-oxidase_fam"/>
</dbReference>
<evidence type="ECO:0000256" key="13">
    <source>
        <dbReference type="SAM" id="MobiDB-lite"/>
    </source>
</evidence>
<protein>
    <recommendedName>
        <fullName evidence="6">Copper-containing nitrite reductase</fullName>
        <ecNumber evidence="5">1.7.2.1</ecNumber>
    </recommendedName>
</protein>
<evidence type="ECO:0000256" key="11">
    <source>
        <dbReference type="ARBA" id="ARBA00049340"/>
    </source>
</evidence>
<evidence type="ECO:0000313" key="16">
    <source>
        <dbReference type="EMBL" id="SNB53079.1"/>
    </source>
</evidence>
<dbReference type="SUPFAM" id="SSF49503">
    <property type="entry name" value="Cupredoxins"/>
    <property type="match status" value="2"/>
</dbReference>
<evidence type="ECO:0000256" key="3">
    <source>
        <dbReference type="ARBA" id="ARBA00010609"/>
    </source>
</evidence>
<comment type="catalytic activity">
    <reaction evidence="11">
        <text>nitric oxide + Fe(III)-[cytochrome c] + H2O = Fe(II)-[cytochrome c] + nitrite + 2 H(+)</text>
        <dbReference type="Rhea" id="RHEA:15233"/>
        <dbReference type="Rhea" id="RHEA-COMP:10350"/>
        <dbReference type="Rhea" id="RHEA-COMP:14399"/>
        <dbReference type="ChEBI" id="CHEBI:15377"/>
        <dbReference type="ChEBI" id="CHEBI:15378"/>
        <dbReference type="ChEBI" id="CHEBI:16301"/>
        <dbReference type="ChEBI" id="CHEBI:16480"/>
        <dbReference type="ChEBI" id="CHEBI:29033"/>
        <dbReference type="ChEBI" id="CHEBI:29034"/>
        <dbReference type="EC" id="1.7.2.1"/>
    </reaction>
</comment>
<dbReference type="PANTHER" id="PTHR11709">
    <property type="entry name" value="MULTI-COPPER OXIDASE"/>
    <property type="match status" value="1"/>
</dbReference>
<keyword evidence="7 12" id="KW-0479">Metal-binding</keyword>
<dbReference type="InterPro" id="IPR001287">
    <property type="entry name" value="NO2-reductase_Cu"/>
</dbReference>
<dbReference type="EMBL" id="FYEK01000003">
    <property type="protein sequence ID" value="SNB53079.1"/>
    <property type="molecule type" value="Genomic_DNA"/>
</dbReference>
<feature type="binding site" description="type 1 copper site" evidence="12">
    <location>
        <position position="323"/>
    </location>
    <ligand>
        <name>Cu cation</name>
        <dbReference type="ChEBI" id="CHEBI:23378"/>
        <label>1</label>
    </ligand>
</feature>
<evidence type="ECO:0000256" key="12">
    <source>
        <dbReference type="PIRSR" id="PIRSR601287-1"/>
    </source>
</evidence>
<dbReference type="Pfam" id="PF07732">
    <property type="entry name" value="Cu-oxidase_3"/>
    <property type="match status" value="1"/>
</dbReference>
<keyword evidence="9" id="KW-0560">Oxidoreductase</keyword>
<gene>
    <name evidence="16" type="ORF">SAMN02746019_00024000</name>
</gene>
<feature type="binding site" description="type 1 copper site" evidence="12">
    <location>
        <position position="128"/>
    </location>
    <ligand>
        <name>Cu cation</name>
        <dbReference type="ChEBI" id="CHEBI:23378"/>
        <label>1</label>
    </ligand>
</feature>
<sequence length="357" mass="38236">MVPARWLLIGALMMALTACTTMAAAPAVPTPSPAVSSETHVHPTPTPGGPKVRVVRDPADVPPPIRRTEPTTVEVTLTVKEVVAELTDGVTFPFWTFDGTVPGPMIRVMEGDTVVLHLVNPPENHVSHNIDLHAVTGPGGGATVTTVAPGETKTLVFKALKPGAYIYHCAYPPAPLHIGMGMYGIIVVEPKGGLPPADREFYVVQGEWYTSLPFGQPGLASFDSAKAQAERPEYFTFNGHVKALTDLHPLQARTGERIRLFFGVGGPNVGSNFHIIGEIFDRVYVGSPDTLVANEETVYVPPGSAAVFELTTEVPGRYVLVDHALWRMLRGLSGYLTVEGPERPDLFQGIPSGNSGH</sequence>
<keyword evidence="17" id="KW-1185">Reference proteome</keyword>
<dbReference type="RefSeq" id="WP_200808034.1">
    <property type="nucleotide sequence ID" value="NZ_FYEK01000003.1"/>
</dbReference>
<feature type="compositionally biased region" description="Low complexity" evidence="13">
    <location>
        <begin position="26"/>
        <end position="37"/>
    </location>
</feature>
<feature type="chain" id="PRO_5013256493" description="Copper-containing nitrite reductase" evidence="14">
    <location>
        <begin position="24"/>
        <end position="357"/>
    </location>
</feature>
<evidence type="ECO:0000259" key="15">
    <source>
        <dbReference type="Pfam" id="PF07732"/>
    </source>
</evidence>
<comment type="cofactor">
    <cofactor evidence="2 12">
        <name>Cu(2+)</name>
        <dbReference type="ChEBI" id="CHEBI:29036"/>
    </cofactor>
</comment>